<evidence type="ECO:0000256" key="1">
    <source>
        <dbReference type="ARBA" id="ARBA00001974"/>
    </source>
</evidence>
<keyword evidence="2" id="KW-0285">Flavoprotein</keyword>
<feature type="domain" description="FAD dependent oxidoreductase" evidence="7">
    <location>
        <begin position="7"/>
        <end position="396"/>
    </location>
</feature>
<dbReference type="InterPro" id="IPR036188">
    <property type="entry name" value="FAD/NAD-bd_sf"/>
</dbReference>
<organism evidence="8 9">
    <name type="scientific">Tectimicrobiota bacterium</name>
    <dbReference type="NCBI Taxonomy" id="2528274"/>
    <lineage>
        <taxon>Bacteria</taxon>
        <taxon>Pseudomonadati</taxon>
        <taxon>Nitrospinota/Tectimicrobiota group</taxon>
        <taxon>Candidatus Tectimicrobiota</taxon>
    </lineage>
</organism>
<gene>
    <name evidence="8" type="primary">lhgO</name>
    <name evidence="8" type="ORF">HY618_03040</name>
</gene>
<comment type="similarity">
    <text evidence="5">Belongs to the L2HGDH family.</text>
</comment>
<keyword evidence="6" id="KW-1133">Transmembrane helix</keyword>
<dbReference type="Proteomes" id="UP000752292">
    <property type="component" value="Unassembled WGS sequence"/>
</dbReference>
<protein>
    <submittedName>
        <fullName evidence="8">L-2-hydroxyglutarate oxidase</fullName>
        <ecNumber evidence="8">1.1.3.-</ecNumber>
    </submittedName>
</protein>
<evidence type="ECO:0000256" key="6">
    <source>
        <dbReference type="SAM" id="Phobius"/>
    </source>
</evidence>
<keyword evidence="6" id="KW-0812">Transmembrane</keyword>
<proteinExistence type="inferred from homology"/>
<dbReference type="PANTHER" id="PTHR43104:SF2">
    <property type="entry name" value="L-2-HYDROXYGLUTARATE DEHYDROGENASE, MITOCHONDRIAL"/>
    <property type="match status" value="1"/>
</dbReference>
<keyword evidence="4 8" id="KW-0560">Oxidoreductase</keyword>
<dbReference type="Pfam" id="PF01266">
    <property type="entry name" value="DAO"/>
    <property type="match status" value="1"/>
</dbReference>
<dbReference type="SUPFAM" id="SSF51905">
    <property type="entry name" value="FAD/NAD(P)-binding domain"/>
    <property type="match status" value="1"/>
</dbReference>
<evidence type="ECO:0000256" key="3">
    <source>
        <dbReference type="ARBA" id="ARBA00022827"/>
    </source>
</evidence>
<dbReference type="PANTHER" id="PTHR43104">
    <property type="entry name" value="L-2-HYDROXYGLUTARATE DEHYDROGENASE, MITOCHONDRIAL"/>
    <property type="match status" value="1"/>
</dbReference>
<evidence type="ECO:0000256" key="5">
    <source>
        <dbReference type="ARBA" id="ARBA00037941"/>
    </source>
</evidence>
<dbReference type="InterPro" id="IPR006076">
    <property type="entry name" value="FAD-dep_OxRdtase"/>
</dbReference>
<dbReference type="EMBL" id="JACQRX010000137">
    <property type="protein sequence ID" value="MBI4251410.1"/>
    <property type="molecule type" value="Genomic_DNA"/>
</dbReference>
<accession>A0A933E9C2</accession>
<dbReference type="NCBIfam" id="NF008726">
    <property type="entry name" value="PRK11728.1"/>
    <property type="match status" value="1"/>
</dbReference>
<evidence type="ECO:0000256" key="4">
    <source>
        <dbReference type="ARBA" id="ARBA00023002"/>
    </source>
</evidence>
<keyword evidence="6" id="KW-0472">Membrane</keyword>
<dbReference type="EC" id="1.1.3.-" evidence="8"/>
<evidence type="ECO:0000259" key="7">
    <source>
        <dbReference type="Pfam" id="PF01266"/>
    </source>
</evidence>
<dbReference type="GO" id="GO:0005737">
    <property type="term" value="C:cytoplasm"/>
    <property type="evidence" value="ECO:0007669"/>
    <property type="project" value="TreeGrafter"/>
</dbReference>
<keyword evidence="3" id="KW-0274">FAD</keyword>
<evidence type="ECO:0000256" key="2">
    <source>
        <dbReference type="ARBA" id="ARBA00022630"/>
    </source>
</evidence>
<dbReference type="GO" id="GO:0047545">
    <property type="term" value="F:(S)-2-hydroxyglutarate dehydrogenase activity"/>
    <property type="evidence" value="ECO:0007669"/>
    <property type="project" value="TreeGrafter"/>
</dbReference>
<comment type="caution">
    <text evidence="8">The sequence shown here is derived from an EMBL/GenBank/DDBJ whole genome shotgun (WGS) entry which is preliminary data.</text>
</comment>
<reference evidence="8" key="1">
    <citation type="submission" date="2020-07" db="EMBL/GenBank/DDBJ databases">
        <title>Huge and variable diversity of episymbiotic CPR bacteria and DPANN archaea in groundwater ecosystems.</title>
        <authorList>
            <person name="He C.Y."/>
            <person name="Keren R."/>
            <person name="Whittaker M."/>
            <person name="Farag I.F."/>
            <person name="Doudna J."/>
            <person name="Cate J.H.D."/>
            <person name="Banfield J.F."/>
        </authorList>
    </citation>
    <scope>NUCLEOTIDE SEQUENCE</scope>
    <source>
        <strain evidence="8">NC_groundwater_1370_Ag_S-0.2um_69_93</strain>
    </source>
</reference>
<comment type="cofactor">
    <cofactor evidence="1">
        <name>FAD</name>
        <dbReference type="ChEBI" id="CHEBI:57692"/>
    </cofactor>
</comment>
<dbReference type="Gene3D" id="3.30.9.10">
    <property type="entry name" value="D-Amino Acid Oxidase, subunit A, domain 2"/>
    <property type="match status" value="1"/>
</dbReference>
<dbReference type="Gene3D" id="3.50.50.60">
    <property type="entry name" value="FAD/NAD(P)-binding domain"/>
    <property type="match status" value="1"/>
</dbReference>
<sequence>MPPNRWDVVVVGGGIIGLSSAMALLGRRPGARLLILEKEEELGRHQSGHNSGVIHAGLYYRPGSLKARTCVEGARAMVDFAAEHGIPHEICGKLVVATSEEELPRLEELHRRGAANGVPGLEMIGPGRLREIEPHAAGIRALWSPRTGIIDYPAVARAYARTVRGRGGEIRTGTRVTGIRRLGGETVVETTAGDFACGFLVNCAGLHADRVARLAGGRVGLQIVPFRGEYYEIVPERRSLVRGLIYPVPDPAFPFLGVHFTRRIDGAVEAGPNAVLAFMREGYTKTKVDPRDLFETLAYTGFRKLARKWWRVGAREMVRSFSKALFTRDLQRLVPEIRERDLRPGGAGVRAQAVDAEGNLLDDFAIVRTEGAIHVCNAPSPGATASLLIGRSIAEMAAEACPALAGRG</sequence>
<evidence type="ECO:0000313" key="9">
    <source>
        <dbReference type="Proteomes" id="UP000752292"/>
    </source>
</evidence>
<dbReference type="AlphaFoldDB" id="A0A933E9C2"/>
<feature type="transmembrane region" description="Helical" evidence="6">
    <location>
        <begin position="6"/>
        <end position="25"/>
    </location>
</feature>
<name>A0A933E9C2_UNCTE</name>
<evidence type="ECO:0000313" key="8">
    <source>
        <dbReference type="EMBL" id="MBI4251410.1"/>
    </source>
</evidence>